<gene>
    <name evidence="3" type="ORF">C811_01967</name>
</gene>
<organism evidence="3 4">
    <name type="scientific">Adlercreutzia caecimuris B7</name>
    <dbReference type="NCBI Taxonomy" id="1235794"/>
    <lineage>
        <taxon>Bacteria</taxon>
        <taxon>Bacillati</taxon>
        <taxon>Actinomycetota</taxon>
        <taxon>Coriobacteriia</taxon>
        <taxon>Eggerthellales</taxon>
        <taxon>Eggerthellaceae</taxon>
        <taxon>Adlercreutzia</taxon>
    </lineage>
</organism>
<evidence type="ECO:0000313" key="3">
    <source>
        <dbReference type="EMBL" id="EOS50336.1"/>
    </source>
</evidence>
<dbReference type="HOGENOM" id="CLU_1076609_0_0_11"/>
<dbReference type="PATRIC" id="fig|1235794.3.peg.1940"/>
<feature type="compositionally biased region" description="Basic residues" evidence="1">
    <location>
        <begin position="232"/>
        <end position="247"/>
    </location>
</feature>
<feature type="domain" description="Putative nitroreductase TM1586" evidence="2">
    <location>
        <begin position="27"/>
        <end position="208"/>
    </location>
</feature>
<comment type="caution">
    <text evidence="3">The sequence shown here is derived from an EMBL/GenBank/DDBJ whole genome shotgun (WGS) entry which is preliminary data.</text>
</comment>
<accession>R9KVW4</accession>
<dbReference type="EMBL" id="ASSY01000009">
    <property type="protein sequence ID" value="EOS50336.1"/>
    <property type="molecule type" value="Genomic_DNA"/>
</dbReference>
<dbReference type="eggNOG" id="COG0778">
    <property type="taxonomic scope" value="Bacteria"/>
</dbReference>
<proteinExistence type="predicted"/>
<dbReference type="InterPro" id="IPR000415">
    <property type="entry name" value="Nitroreductase-like"/>
</dbReference>
<dbReference type="RefSeq" id="WP_016310148.1">
    <property type="nucleotide sequence ID" value="NZ_KE159646.1"/>
</dbReference>
<evidence type="ECO:0000256" key="1">
    <source>
        <dbReference type="SAM" id="MobiDB-lite"/>
    </source>
</evidence>
<dbReference type="AlphaFoldDB" id="R9KVW4"/>
<dbReference type="SUPFAM" id="SSF55469">
    <property type="entry name" value="FMN-dependent nitroreductase-like"/>
    <property type="match status" value="1"/>
</dbReference>
<feature type="compositionally biased region" description="Basic and acidic residues" evidence="1">
    <location>
        <begin position="221"/>
        <end position="231"/>
    </location>
</feature>
<dbReference type="STRING" id="1235794.C811_01967"/>
<protein>
    <recommendedName>
        <fullName evidence="2">Putative nitroreductase TM1586 domain-containing protein</fullName>
    </recommendedName>
</protein>
<sequence>MAVSSAADNAAAIDRFLGFWEGNLTPMEAIEGRHAVRSYTDEPIADEAEAALRRAIAIVNDETNLSIQLVLDEPRAFSGFKARLVNFTGARNYLALVGPECKELDGIVGYYGEKLVLLAQSLGLNSCWVGGTYKTVNRSYNVDLGQKLTAVIALGYGTTAGVPHKSKAPDQVCPSYNDAPVWFQRGVDAALLAPTALNRQPFSFSLSGTDDEGTPLVSEHQARRLHADGSRHRPVSFRNRRRGRPLRLGRPLTAARSP</sequence>
<dbReference type="Proteomes" id="UP000014204">
    <property type="component" value="Unassembled WGS sequence"/>
</dbReference>
<name>R9KVW4_9ACTN</name>
<dbReference type="GeneID" id="82191363"/>
<dbReference type="InterPro" id="IPR029478">
    <property type="entry name" value="TM1586_NiRdase"/>
</dbReference>
<dbReference type="CDD" id="cd02062">
    <property type="entry name" value="Nitro_FMN_reductase"/>
    <property type="match status" value="1"/>
</dbReference>
<dbReference type="Gene3D" id="3.40.109.10">
    <property type="entry name" value="NADH Oxidase"/>
    <property type="match status" value="1"/>
</dbReference>
<feature type="region of interest" description="Disordered" evidence="1">
    <location>
        <begin position="221"/>
        <end position="258"/>
    </location>
</feature>
<keyword evidence="4" id="KW-1185">Reference proteome</keyword>
<evidence type="ECO:0000259" key="2">
    <source>
        <dbReference type="Pfam" id="PF14512"/>
    </source>
</evidence>
<dbReference type="GO" id="GO:0016491">
    <property type="term" value="F:oxidoreductase activity"/>
    <property type="evidence" value="ECO:0007669"/>
    <property type="project" value="InterPro"/>
</dbReference>
<evidence type="ECO:0000313" key="4">
    <source>
        <dbReference type="Proteomes" id="UP000014204"/>
    </source>
</evidence>
<dbReference type="Pfam" id="PF14512">
    <property type="entry name" value="TM1586_NiRdase"/>
    <property type="match status" value="1"/>
</dbReference>
<reference evidence="3 4" key="1">
    <citation type="submission" date="2013-04" db="EMBL/GenBank/DDBJ databases">
        <title>The Genome Sequence of Enterorhabdus caecimuris B7.</title>
        <authorList>
            <consortium name="The Broad Institute Genomics Platform"/>
            <consortium name="The Broad Institute Genome Sequencing Center for Infectious Disease"/>
            <person name="Earl A."/>
            <person name="Xavier R."/>
            <person name="Elson C."/>
            <person name="Duck W."/>
            <person name="Walker B."/>
            <person name="Young S."/>
            <person name="Zeng Q."/>
            <person name="Gargeya S."/>
            <person name="Fitzgerald M."/>
            <person name="Haas B."/>
            <person name="Abouelleil A."/>
            <person name="Allen A.W."/>
            <person name="Alvarado L."/>
            <person name="Arachchi H.M."/>
            <person name="Berlin A.M."/>
            <person name="Chapman S.B."/>
            <person name="Gainer-Dewar J."/>
            <person name="Goldberg J."/>
            <person name="Griggs A."/>
            <person name="Gujja S."/>
            <person name="Hansen M."/>
            <person name="Howarth C."/>
            <person name="Imamovic A."/>
            <person name="Ireland A."/>
            <person name="Larimer J."/>
            <person name="McCowan C."/>
            <person name="Murphy C."/>
            <person name="Pearson M."/>
            <person name="Poon T.W."/>
            <person name="Priest M."/>
            <person name="Roberts A."/>
            <person name="Saif S."/>
            <person name="Shea T."/>
            <person name="Sisk P."/>
            <person name="Sykes S."/>
            <person name="Wortman J."/>
            <person name="Nusbaum C."/>
            <person name="Birren B."/>
        </authorList>
    </citation>
    <scope>NUCLEOTIDE SEQUENCE [LARGE SCALE GENOMIC DNA]</scope>
    <source>
        <strain evidence="3 4">B7</strain>
    </source>
</reference>